<dbReference type="AlphaFoldDB" id="A0AAV8XCF6"/>
<evidence type="ECO:0000313" key="3">
    <source>
        <dbReference type="EMBL" id="KAJ8936294.1"/>
    </source>
</evidence>
<dbReference type="Pfam" id="PF00476">
    <property type="entry name" value="DNA_pol_A"/>
    <property type="match status" value="1"/>
</dbReference>
<evidence type="ECO:0000313" key="4">
    <source>
        <dbReference type="Proteomes" id="UP001162162"/>
    </source>
</evidence>
<feature type="non-terminal residue" evidence="3">
    <location>
        <position position="874"/>
    </location>
</feature>
<evidence type="ECO:0000259" key="2">
    <source>
        <dbReference type="SMART" id="SM00482"/>
    </source>
</evidence>
<dbReference type="SMART" id="SM00482">
    <property type="entry name" value="POLAc"/>
    <property type="match status" value="1"/>
</dbReference>
<keyword evidence="4" id="KW-1185">Reference proteome</keyword>
<dbReference type="EMBL" id="JAPWTK010000760">
    <property type="protein sequence ID" value="KAJ8936294.1"/>
    <property type="molecule type" value="Genomic_DNA"/>
</dbReference>
<proteinExistence type="predicted"/>
<organism evidence="3 4">
    <name type="scientific">Aromia moschata</name>
    <dbReference type="NCBI Taxonomy" id="1265417"/>
    <lineage>
        <taxon>Eukaryota</taxon>
        <taxon>Metazoa</taxon>
        <taxon>Ecdysozoa</taxon>
        <taxon>Arthropoda</taxon>
        <taxon>Hexapoda</taxon>
        <taxon>Insecta</taxon>
        <taxon>Pterygota</taxon>
        <taxon>Neoptera</taxon>
        <taxon>Endopterygota</taxon>
        <taxon>Coleoptera</taxon>
        <taxon>Polyphaga</taxon>
        <taxon>Cucujiformia</taxon>
        <taxon>Chrysomeloidea</taxon>
        <taxon>Cerambycidae</taxon>
        <taxon>Cerambycinae</taxon>
        <taxon>Callichromatini</taxon>
        <taxon>Aromia</taxon>
    </lineage>
</organism>
<dbReference type="GO" id="GO:0008408">
    <property type="term" value="F:3'-5' exonuclease activity"/>
    <property type="evidence" value="ECO:0007669"/>
    <property type="project" value="TreeGrafter"/>
</dbReference>
<dbReference type="SUPFAM" id="SSF56672">
    <property type="entry name" value="DNA/RNA polymerases"/>
    <property type="match status" value="1"/>
</dbReference>
<sequence length="874" mass="98960">MLSKAIYDQVFIEGYKDCTKPEIIEQCQKEFLKHGIRNNDCDVQKDVDFKIPPLCGKNIEEHFQIIGEEQLRPYRELVFGLLENIPAPPKTWLMQPGWVRYAPGCEPQEVSYPLEEALVFDVEVCIIAGKAPTLATAVSNKAWYSWISQVLIEGTSKPVTSHQYSINTLIPLESTLEDNGLSLNEHQLKPKVIVGHNVSFDRARIKEQYWLNCTGTRFVDTMSLHVCVGGLTSYQRAILKSEKFNEDDESWKNCSSLNNLVDIYKLYCGKSIKKESRDLFVKGTLLDIKNNFQEVMNYCSGDVIATYEVLKELFPMFLERFPHPVTLADIAECEQAYEDLESEGKILLARRADQACQLLHEKKYKEDVWMWDEDWTVKDIKLRKTGWGFLVPFSDDICVERKLPLKQLLEKCPLLLNKKGDNTLEALQNIAKAVQEDLGKKEYYAKLKQDKTSGTYQGTDGPTHNVGNPLAKDFLNKFSENVLAGDTESAEMVLTIARKLSYWRNNRDRIMDQMAVWLNENSLPRAFAEQGKGHLYGAIIPQIVVCGTLTRRAVEPTWMTASNAHKERIGSELRAMVQAPPGYSIIGADVDSQELWIASVLGDAHHAKMHGATPFGWMTLSGHKSAGTDMHSVTAKAIGISRDHAKVINYSRIYGAGQNFAERLLKQFNPNFADQPYTKWQAFELAKACGKTVAQMFHQSKWVGGTESAMFNRLEQIANSEVPRTPFLGGRLSRALEPTATSDDKSLPTRVNWVVQSGAADFLHLMVVCMRWILGNKVRFCLSFHDEVRYLVPDQYKYQAALALHVTNLLTRSFFEVDKVLRKDSKQDCVTPSNPHGLSKGYGIGNGEELDIYKAIEKAGGKYTSWYSSRFESK</sequence>
<dbReference type="PRINTS" id="PR00867">
    <property type="entry name" value="DNAPOLG"/>
</dbReference>
<comment type="caution">
    <text evidence="3">The sequence shown here is derived from an EMBL/GenBank/DDBJ whole genome shotgun (WGS) entry which is preliminary data.</text>
</comment>
<dbReference type="GO" id="GO:0006264">
    <property type="term" value="P:mitochondrial DNA replication"/>
    <property type="evidence" value="ECO:0007669"/>
    <property type="project" value="TreeGrafter"/>
</dbReference>
<dbReference type="InterPro" id="IPR001098">
    <property type="entry name" value="DNA-dir_DNA_pol_A_palm_dom"/>
</dbReference>
<accession>A0AAV8XCF6</accession>
<protein>
    <recommendedName>
        <fullName evidence="1">Mitochondrial DNA polymerase catalytic subunit</fullName>
    </recommendedName>
</protein>
<dbReference type="InterPro" id="IPR012337">
    <property type="entry name" value="RNaseH-like_sf"/>
</dbReference>
<dbReference type="PANTHER" id="PTHR10267">
    <property type="entry name" value="DNA POLYMERASE SUBUNIT GAMMA-1"/>
    <property type="match status" value="1"/>
</dbReference>
<dbReference type="InterPro" id="IPR041336">
    <property type="entry name" value="DNApol_Exo"/>
</dbReference>
<feature type="domain" description="DNA-directed DNA polymerase family A palm" evidence="2">
    <location>
        <begin position="570"/>
        <end position="796"/>
    </location>
</feature>
<dbReference type="InterPro" id="IPR002297">
    <property type="entry name" value="DNA-dir_DNA_pol_A_mt"/>
</dbReference>
<dbReference type="GO" id="GO:0003677">
    <property type="term" value="F:DNA binding"/>
    <property type="evidence" value="ECO:0007669"/>
    <property type="project" value="InterPro"/>
</dbReference>
<name>A0AAV8XCF6_9CUCU</name>
<dbReference type="InterPro" id="IPR043502">
    <property type="entry name" value="DNA/RNA_pol_sf"/>
</dbReference>
<reference evidence="3" key="1">
    <citation type="journal article" date="2023" name="Insect Mol. Biol.">
        <title>Genome sequencing provides insights into the evolution of gene families encoding plant cell wall-degrading enzymes in longhorned beetles.</title>
        <authorList>
            <person name="Shin N.R."/>
            <person name="Okamura Y."/>
            <person name="Kirsch R."/>
            <person name="Pauchet Y."/>
        </authorList>
    </citation>
    <scope>NUCLEOTIDE SEQUENCE</scope>
    <source>
        <strain evidence="3">AMC_N1</strain>
    </source>
</reference>
<dbReference type="Gene3D" id="1.10.150.20">
    <property type="entry name" value="5' to 3' exonuclease, C-terminal subdomain"/>
    <property type="match status" value="1"/>
</dbReference>
<dbReference type="PANTHER" id="PTHR10267:SF0">
    <property type="entry name" value="DNA POLYMERASE SUBUNIT GAMMA-1"/>
    <property type="match status" value="1"/>
</dbReference>
<dbReference type="Gene3D" id="3.30.420.390">
    <property type="match status" value="1"/>
</dbReference>
<dbReference type="GO" id="GO:0005760">
    <property type="term" value="C:gamma DNA polymerase complex"/>
    <property type="evidence" value="ECO:0007669"/>
    <property type="project" value="InterPro"/>
</dbReference>
<dbReference type="GO" id="GO:0003887">
    <property type="term" value="F:DNA-directed DNA polymerase activity"/>
    <property type="evidence" value="ECO:0007669"/>
    <property type="project" value="InterPro"/>
</dbReference>
<gene>
    <name evidence="3" type="ORF">NQ318_001487</name>
</gene>
<dbReference type="SUPFAM" id="SSF53098">
    <property type="entry name" value="Ribonuclease H-like"/>
    <property type="match status" value="1"/>
</dbReference>
<dbReference type="Gene3D" id="3.30.70.370">
    <property type="match status" value="1"/>
</dbReference>
<dbReference type="Proteomes" id="UP001162162">
    <property type="component" value="Unassembled WGS sequence"/>
</dbReference>
<dbReference type="Pfam" id="PF18136">
    <property type="entry name" value="DNApol_Exo"/>
    <property type="match status" value="1"/>
</dbReference>
<evidence type="ECO:0000256" key="1">
    <source>
        <dbReference type="ARBA" id="ARBA00031966"/>
    </source>
</evidence>